<evidence type="ECO:0000256" key="6">
    <source>
        <dbReference type="RuleBase" id="RU004549"/>
    </source>
</evidence>
<dbReference type="SUPFAM" id="SSF54277">
    <property type="entry name" value="CAD &amp; PB1 domains"/>
    <property type="match status" value="1"/>
</dbReference>
<feature type="domain" description="PB1" evidence="8">
    <location>
        <begin position="83"/>
        <end position="173"/>
    </location>
</feature>
<evidence type="ECO:0000256" key="5">
    <source>
        <dbReference type="ARBA" id="ARBA00023294"/>
    </source>
</evidence>
<comment type="function">
    <text evidence="6">Aux/IAA proteins are short-lived transcriptional factors that function as repressors of early auxin response genes at low auxin concentrations.</text>
</comment>
<keyword evidence="6" id="KW-0678">Repressor</keyword>
<keyword evidence="5 6" id="KW-0927">Auxin signaling pathway</keyword>
<feature type="compositionally biased region" description="Low complexity" evidence="7">
    <location>
        <begin position="309"/>
        <end position="320"/>
    </location>
</feature>
<evidence type="ECO:0000256" key="4">
    <source>
        <dbReference type="ARBA" id="ARBA00023242"/>
    </source>
</evidence>
<feature type="region of interest" description="Disordered" evidence="7">
    <location>
        <begin position="309"/>
        <end position="334"/>
    </location>
</feature>
<evidence type="ECO:0000313" key="9">
    <source>
        <dbReference type="EMBL" id="KAK8568688.1"/>
    </source>
</evidence>
<evidence type="ECO:0000256" key="7">
    <source>
        <dbReference type="SAM" id="MobiDB-lite"/>
    </source>
</evidence>
<keyword evidence="2 6" id="KW-0805">Transcription regulation</keyword>
<comment type="caution">
    <text evidence="9">The sequence shown here is derived from an EMBL/GenBank/DDBJ whole genome shotgun (WGS) entry which is preliminary data.</text>
</comment>
<evidence type="ECO:0000256" key="2">
    <source>
        <dbReference type="ARBA" id="ARBA00023015"/>
    </source>
</evidence>
<dbReference type="EMBL" id="JBBPBM010000009">
    <property type="protein sequence ID" value="KAK8568688.1"/>
    <property type="molecule type" value="Genomic_DNA"/>
</dbReference>
<dbReference type="PANTHER" id="PTHR33881">
    <property type="entry name" value="NEUROGENIC LOCUS NOTCH-LIKE PROTEIN"/>
    <property type="match status" value="1"/>
</dbReference>
<comment type="subunit">
    <text evidence="6">Homodimers and heterodimers.</text>
</comment>
<comment type="similarity">
    <text evidence="6">Belongs to the Aux/IAA family.</text>
</comment>
<dbReference type="Proteomes" id="UP001472677">
    <property type="component" value="Unassembled WGS sequence"/>
</dbReference>
<feature type="region of interest" description="Disordered" evidence="7">
    <location>
        <begin position="1"/>
        <end position="38"/>
    </location>
</feature>
<dbReference type="InterPro" id="IPR053793">
    <property type="entry name" value="PB1-like"/>
</dbReference>
<keyword evidence="10" id="KW-1185">Reference proteome</keyword>
<sequence>MGSEEAPESEVSSMSFKETELTLGLPGEGRPSSSAVKCSTKRRIAETVAVCKSGAGEPPPAKAQVVGWPPVRSCRNKGVNERFKYVKVGMDGAPYLRKVNLQAYSNYQDLFQDLDKLFNCSTIGANGEENKHMVGAKRMEYVTTYEDKDSDWMLVGDVPWKRIRLMKCSEAAVLNLVDPCTIVDCAQGTCRESNTSLLGFECDCYPGWIKFQFGPFSSPCMIPNCTLNSDCGNGSPSPPPPPPPPLPPNLSDLCSFAWCGDGSCKTTGSDYECDCNDGSANLLAKPALPCFKQCALGSDCHGVWLGKPPGTSSSPPTTSSSPPPHTPSSHGRASSIQDNLKTLLILVALFHQWL</sequence>
<comment type="subcellular location">
    <subcellularLocation>
        <location evidence="1 6">Nucleus</location>
    </subcellularLocation>
</comment>
<accession>A0ABR2F157</accession>
<name>A0ABR2F157_9ROSI</name>
<keyword evidence="3 6" id="KW-0804">Transcription</keyword>
<dbReference type="PANTHER" id="PTHR33881:SF17">
    <property type="entry name" value="EGF-LIKE DOMAIN-CONTAINING PROTEIN"/>
    <property type="match status" value="1"/>
</dbReference>
<protein>
    <recommendedName>
        <fullName evidence="6">Auxin-responsive protein</fullName>
    </recommendedName>
</protein>
<dbReference type="InterPro" id="IPR033389">
    <property type="entry name" value="AUX/IAA_dom"/>
</dbReference>
<proteinExistence type="inferred from homology"/>
<dbReference type="PROSITE" id="PS51745">
    <property type="entry name" value="PB1"/>
    <property type="match status" value="1"/>
</dbReference>
<evidence type="ECO:0000259" key="8">
    <source>
        <dbReference type="PROSITE" id="PS51745"/>
    </source>
</evidence>
<reference evidence="9 10" key="1">
    <citation type="journal article" date="2024" name="G3 (Bethesda)">
        <title>Genome assembly of Hibiscus sabdariffa L. provides insights into metabolisms of medicinal natural products.</title>
        <authorList>
            <person name="Kim T."/>
        </authorList>
    </citation>
    <scope>NUCLEOTIDE SEQUENCE [LARGE SCALE GENOMIC DNA]</scope>
    <source>
        <strain evidence="9">TK-2024</strain>
        <tissue evidence="9">Old leaves</tissue>
    </source>
</reference>
<dbReference type="Pfam" id="PF02309">
    <property type="entry name" value="AUX_IAA"/>
    <property type="match status" value="1"/>
</dbReference>
<evidence type="ECO:0000256" key="3">
    <source>
        <dbReference type="ARBA" id="ARBA00023163"/>
    </source>
</evidence>
<gene>
    <name evidence="9" type="ORF">V6N12_007232</name>
</gene>
<evidence type="ECO:0000313" key="10">
    <source>
        <dbReference type="Proteomes" id="UP001472677"/>
    </source>
</evidence>
<keyword evidence="4 6" id="KW-0539">Nucleus</keyword>
<organism evidence="9 10">
    <name type="scientific">Hibiscus sabdariffa</name>
    <name type="common">roselle</name>
    <dbReference type="NCBI Taxonomy" id="183260"/>
    <lineage>
        <taxon>Eukaryota</taxon>
        <taxon>Viridiplantae</taxon>
        <taxon>Streptophyta</taxon>
        <taxon>Embryophyta</taxon>
        <taxon>Tracheophyta</taxon>
        <taxon>Spermatophyta</taxon>
        <taxon>Magnoliopsida</taxon>
        <taxon>eudicotyledons</taxon>
        <taxon>Gunneridae</taxon>
        <taxon>Pentapetalae</taxon>
        <taxon>rosids</taxon>
        <taxon>malvids</taxon>
        <taxon>Malvales</taxon>
        <taxon>Malvaceae</taxon>
        <taxon>Malvoideae</taxon>
        <taxon>Hibiscus</taxon>
    </lineage>
</organism>
<dbReference type="Gene3D" id="3.10.20.90">
    <property type="entry name" value="Phosphatidylinositol 3-kinase Catalytic Subunit, Chain A, domain 1"/>
    <property type="match status" value="1"/>
</dbReference>
<evidence type="ECO:0000256" key="1">
    <source>
        <dbReference type="ARBA" id="ARBA00004123"/>
    </source>
</evidence>